<evidence type="ECO:0000256" key="1">
    <source>
        <dbReference type="ARBA" id="ARBA00023015"/>
    </source>
</evidence>
<dbReference type="SMART" id="SM00420">
    <property type="entry name" value="HTH_DEOR"/>
    <property type="match status" value="1"/>
</dbReference>
<dbReference type="PANTHER" id="PTHR30363">
    <property type="entry name" value="HTH-TYPE TRANSCRIPTIONAL REGULATOR SRLR-RELATED"/>
    <property type="match status" value="1"/>
</dbReference>
<dbReference type="Gene3D" id="1.10.10.10">
    <property type="entry name" value="Winged helix-like DNA-binding domain superfamily/Winged helix DNA-binding domain"/>
    <property type="match status" value="1"/>
</dbReference>
<dbReference type="SMART" id="SM01134">
    <property type="entry name" value="DeoRC"/>
    <property type="match status" value="1"/>
</dbReference>
<evidence type="ECO:0000256" key="3">
    <source>
        <dbReference type="ARBA" id="ARBA00023163"/>
    </source>
</evidence>
<keyword evidence="1" id="KW-0805">Transcription regulation</keyword>
<dbReference type="Proteomes" id="UP000184079">
    <property type="component" value="Unassembled WGS sequence"/>
</dbReference>
<dbReference type="Gene3D" id="3.40.50.1360">
    <property type="match status" value="1"/>
</dbReference>
<dbReference type="GO" id="GO:0003677">
    <property type="term" value="F:DNA binding"/>
    <property type="evidence" value="ECO:0007669"/>
    <property type="project" value="UniProtKB-KW"/>
</dbReference>
<keyword evidence="6" id="KW-1185">Reference proteome</keyword>
<dbReference type="InterPro" id="IPR014036">
    <property type="entry name" value="DeoR-like_C"/>
</dbReference>
<evidence type="ECO:0000313" key="5">
    <source>
        <dbReference type="EMBL" id="SHH88747.1"/>
    </source>
</evidence>
<proteinExistence type="predicted"/>
<keyword evidence="2 5" id="KW-0238">DNA-binding</keyword>
<dbReference type="PROSITE" id="PS00894">
    <property type="entry name" value="HTH_DEOR_1"/>
    <property type="match status" value="1"/>
</dbReference>
<dbReference type="InterPro" id="IPR036390">
    <property type="entry name" value="WH_DNA-bd_sf"/>
</dbReference>
<feature type="domain" description="HTH deoR-type" evidence="4">
    <location>
        <begin position="53"/>
        <end position="108"/>
    </location>
</feature>
<name>A0A1M5WMK1_9BACI</name>
<dbReference type="EMBL" id="FQXD01000017">
    <property type="protein sequence ID" value="SHH88747.1"/>
    <property type="molecule type" value="Genomic_DNA"/>
</dbReference>
<organism evidence="5 6">
    <name type="scientific">Virgibacillus chiguensis</name>
    <dbReference type="NCBI Taxonomy" id="411959"/>
    <lineage>
        <taxon>Bacteria</taxon>
        <taxon>Bacillati</taxon>
        <taxon>Bacillota</taxon>
        <taxon>Bacilli</taxon>
        <taxon>Bacillales</taxon>
        <taxon>Bacillaceae</taxon>
        <taxon>Virgibacillus</taxon>
    </lineage>
</organism>
<dbReference type="Pfam" id="PF08220">
    <property type="entry name" value="HTH_DeoR"/>
    <property type="match status" value="1"/>
</dbReference>
<dbReference type="InterPro" id="IPR001034">
    <property type="entry name" value="DeoR_HTH"/>
</dbReference>
<evidence type="ECO:0000259" key="4">
    <source>
        <dbReference type="PROSITE" id="PS51000"/>
    </source>
</evidence>
<dbReference type="PRINTS" id="PR00037">
    <property type="entry name" value="HTHLACR"/>
</dbReference>
<keyword evidence="3" id="KW-0804">Transcription</keyword>
<dbReference type="SUPFAM" id="SSF46785">
    <property type="entry name" value="Winged helix' DNA-binding domain"/>
    <property type="match status" value="1"/>
</dbReference>
<dbReference type="Pfam" id="PF00455">
    <property type="entry name" value="DeoRC"/>
    <property type="match status" value="1"/>
</dbReference>
<sequence length="303" mass="34981">MSILFKENQNYFVLIFWVLLAKSLRLRFEIFTFRFFYDKVQVANRKGKIVLMKYDRLQEILKQLNNTGSVKVTDLSKMLNVTEETIRKDLATLEKEKKLKRVRGGAYQPKTLDKEVPVLLRETMLKEEKTNMAGKCLQFIEDGESIALDSSTTSLSIATLLSMTTLKITVISNSLDIANVLKDHKSIKLIIIGGNFRNVTHSFIGVNAQNVISRYLIDKAFISSSGMSLHIGPTDYSEEESLIRKQFLQQSEKNYLVVDHTKFDFRTIHLIDDFSHISTIITDQKPSPEWIHFFQNNNIQLIY</sequence>
<dbReference type="GO" id="GO:0003700">
    <property type="term" value="F:DNA-binding transcription factor activity"/>
    <property type="evidence" value="ECO:0007669"/>
    <property type="project" value="InterPro"/>
</dbReference>
<accession>A0A1M5WMK1</accession>
<reference evidence="6" key="1">
    <citation type="submission" date="2016-11" db="EMBL/GenBank/DDBJ databases">
        <authorList>
            <person name="Varghese N."/>
            <person name="Submissions S."/>
        </authorList>
    </citation>
    <scope>NUCLEOTIDE SEQUENCE [LARGE SCALE GENOMIC DNA]</scope>
    <source>
        <strain evidence="6">CGMCC 1.6496</strain>
    </source>
</reference>
<dbReference type="InterPro" id="IPR036388">
    <property type="entry name" value="WH-like_DNA-bd_sf"/>
</dbReference>
<dbReference type="InterPro" id="IPR018356">
    <property type="entry name" value="Tscrpt_reg_HTH_DeoR_CS"/>
</dbReference>
<dbReference type="SUPFAM" id="SSF100950">
    <property type="entry name" value="NagB/RpiA/CoA transferase-like"/>
    <property type="match status" value="1"/>
</dbReference>
<gene>
    <name evidence="5" type="ORF">SAMN05421807_11746</name>
</gene>
<dbReference type="PROSITE" id="PS51000">
    <property type="entry name" value="HTH_DEOR_2"/>
    <property type="match status" value="1"/>
</dbReference>
<protein>
    <submittedName>
        <fullName evidence="5">DNA-binding transcriptional regulator of sugar metabolism, DeoR/GlpR family</fullName>
    </submittedName>
</protein>
<dbReference type="PANTHER" id="PTHR30363:SF44">
    <property type="entry name" value="AGA OPERON TRANSCRIPTIONAL REPRESSOR-RELATED"/>
    <property type="match status" value="1"/>
</dbReference>
<dbReference type="AlphaFoldDB" id="A0A1M5WMK1"/>
<evidence type="ECO:0000256" key="2">
    <source>
        <dbReference type="ARBA" id="ARBA00023125"/>
    </source>
</evidence>
<dbReference type="InterPro" id="IPR050313">
    <property type="entry name" value="Carb_Metab_HTH_regulators"/>
</dbReference>
<dbReference type="InterPro" id="IPR037171">
    <property type="entry name" value="NagB/RpiA_transferase-like"/>
</dbReference>
<evidence type="ECO:0000313" key="6">
    <source>
        <dbReference type="Proteomes" id="UP000184079"/>
    </source>
</evidence>